<dbReference type="Proteomes" id="UP001060085">
    <property type="component" value="Linkage Group LG05"/>
</dbReference>
<organism evidence="1 2">
    <name type="scientific">Catharanthus roseus</name>
    <name type="common">Madagascar periwinkle</name>
    <name type="synonym">Vinca rosea</name>
    <dbReference type="NCBI Taxonomy" id="4058"/>
    <lineage>
        <taxon>Eukaryota</taxon>
        <taxon>Viridiplantae</taxon>
        <taxon>Streptophyta</taxon>
        <taxon>Embryophyta</taxon>
        <taxon>Tracheophyta</taxon>
        <taxon>Spermatophyta</taxon>
        <taxon>Magnoliopsida</taxon>
        <taxon>eudicotyledons</taxon>
        <taxon>Gunneridae</taxon>
        <taxon>Pentapetalae</taxon>
        <taxon>asterids</taxon>
        <taxon>lamiids</taxon>
        <taxon>Gentianales</taxon>
        <taxon>Apocynaceae</taxon>
        <taxon>Rauvolfioideae</taxon>
        <taxon>Vinceae</taxon>
        <taxon>Catharanthinae</taxon>
        <taxon>Catharanthus</taxon>
    </lineage>
</organism>
<keyword evidence="2" id="KW-1185">Reference proteome</keyword>
<proteinExistence type="predicted"/>
<accession>A0ACC0ARK7</accession>
<comment type="caution">
    <text evidence="1">The sequence shown here is derived from an EMBL/GenBank/DDBJ whole genome shotgun (WGS) entry which is preliminary data.</text>
</comment>
<dbReference type="EMBL" id="CM044705">
    <property type="protein sequence ID" value="KAI5663519.1"/>
    <property type="molecule type" value="Genomic_DNA"/>
</dbReference>
<reference evidence="2" key="1">
    <citation type="journal article" date="2023" name="Nat. Plants">
        <title>Single-cell RNA sequencing provides a high-resolution roadmap for understanding the multicellular compartmentation of specialized metabolism.</title>
        <authorList>
            <person name="Sun S."/>
            <person name="Shen X."/>
            <person name="Li Y."/>
            <person name="Li Y."/>
            <person name="Wang S."/>
            <person name="Li R."/>
            <person name="Zhang H."/>
            <person name="Shen G."/>
            <person name="Guo B."/>
            <person name="Wei J."/>
            <person name="Xu J."/>
            <person name="St-Pierre B."/>
            <person name="Chen S."/>
            <person name="Sun C."/>
        </authorList>
    </citation>
    <scope>NUCLEOTIDE SEQUENCE [LARGE SCALE GENOMIC DNA]</scope>
</reference>
<evidence type="ECO:0000313" key="1">
    <source>
        <dbReference type="EMBL" id="KAI5663519.1"/>
    </source>
</evidence>
<name>A0ACC0ARK7_CATRO</name>
<sequence length="242" mass="27834">MIIEKSFGEEVIEHFRLKNIFRVLGWVPLLHLSGSSYNISHVKGVRFVLERGRLTSILGISDNRNTVTMYSNRRSIDENLDWNFDVTCSHCNIQHKALDRRRIIHGGDFPSLLPRAHTYFFEKGVDSPSEEDRLWDCSASGFRPIKKTTQSGIRTLSSEPVEDDDDEDKASAQNTIPIDAFQTGMQTVFEQLRINQEIQEIQLTERVESTRRYVDALAHQRASIDRQEVMLAYCATNSCLIR</sequence>
<gene>
    <name evidence="1" type="ORF">M9H77_22842</name>
</gene>
<protein>
    <submittedName>
        <fullName evidence="1">Uncharacterized protein</fullName>
    </submittedName>
</protein>
<evidence type="ECO:0000313" key="2">
    <source>
        <dbReference type="Proteomes" id="UP001060085"/>
    </source>
</evidence>